<sequence length="491" mass="55977">MKIGFNDYKGFFIIEDTSVANVVDIRKGMTSLSGDEKNNKKSANKKSKNKRDEYKTDGFDVLNICWNLIKDNFDDEDEDESLQEYGKYLRSLCHITELSNYRIDDSELSSHTTIYGQNLEGEDSTQRNDDDNEDNLQSSKEEAKRRKKLSLKERKQAREEKRLAKSNKNQRKKNEQRKKNNTSSELDLTSATSSLSPRQKINHLKTLMKQCIEAAESNTEKLSETSVIFQIDDVPFYCNDLPTLCDDEWLSDSTISWFYALVYNGFILPLLSKRLVNSKFYQYDDKLQKDIFVSPICIMLPTFTFLLANHPEPLELVKEKVLPPGISDAQFVFCPLNDNDDFGSSEGGSHWSLVVFAKLLSSNSKKYTQTAFVFDSMFQANESETNRLVKNMAKVLYNERDPKSSIDWNIIHARDTPQQTNGSDCGVFVISISSVLVSELLLLAGSTKDSSNSVTDISLSNLRFSSIDSRIWLMSTMLNCLQNATLSPKKK</sequence>
<dbReference type="GO" id="GO:0019784">
    <property type="term" value="F:deNEDDylase activity"/>
    <property type="evidence" value="ECO:0007669"/>
    <property type="project" value="InterPro"/>
</dbReference>
<evidence type="ECO:0000256" key="1">
    <source>
        <dbReference type="ARBA" id="ARBA00005234"/>
    </source>
</evidence>
<keyword evidence="3" id="KW-0378">Hydrolase</keyword>
<proteinExistence type="inferred from homology"/>
<evidence type="ECO:0000259" key="6">
    <source>
        <dbReference type="PROSITE" id="PS50600"/>
    </source>
</evidence>
<evidence type="ECO:0000256" key="4">
    <source>
        <dbReference type="ARBA" id="ARBA00022807"/>
    </source>
</evidence>
<feature type="domain" description="Ubiquitin-like protease family profile" evidence="6">
    <location>
        <begin position="234"/>
        <end position="436"/>
    </location>
</feature>
<keyword evidence="2" id="KW-0645">Protease</keyword>
<comment type="similarity">
    <text evidence="1">Belongs to the peptidase C48 family.</text>
</comment>
<feature type="compositionally biased region" description="Polar residues" evidence="5">
    <location>
        <begin position="182"/>
        <end position="194"/>
    </location>
</feature>
<dbReference type="GO" id="GO:0008234">
    <property type="term" value="F:cysteine-type peptidase activity"/>
    <property type="evidence" value="ECO:0007669"/>
    <property type="project" value="UniProtKB-KW"/>
</dbReference>
<dbReference type="Gene3D" id="3.40.395.10">
    <property type="entry name" value="Adenoviral Proteinase, Chain A"/>
    <property type="match status" value="1"/>
</dbReference>
<gene>
    <name evidence="7" type="ORF">DAPK24_051540</name>
</gene>
<evidence type="ECO:0000313" key="7">
    <source>
        <dbReference type="EMBL" id="GMM48556.1"/>
    </source>
</evidence>
<dbReference type="PANTHER" id="PTHR46468">
    <property type="entry name" value="SENTRIN-SPECIFIC PROTEASE 8"/>
    <property type="match status" value="1"/>
</dbReference>
<feature type="region of interest" description="Disordered" evidence="5">
    <location>
        <begin position="31"/>
        <end position="51"/>
    </location>
</feature>
<dbReference type="InterPro" id="IPR044613">
    <property type="entry name" value="Nep1/2-like"/>
</dbReference>
<feature type="compositionally biased region" description="Basic residues" evidence="5">
    <location>
        <begin position="164"/>
        <end position="180"/>
    </location>
</feature>
<name>A0AAV5RAH2_PICKL</name>
<dbReference type="Pfam" id="PF02902">
    <property type="entry name" value="Peptidase_C48"/>
    <property type="match status" value="1"/>
</dbReference>
<keyword evidence="8" id="KW-1185">Reference proteome</keyword>
<dbReference type="EMBL" id="BTGB01000009">
    <property type="protein sequence ID" value="GMM48556.1"/>
    <property type="molecule type" value="Genomic_DNA"/>
</dbReference>
<evidence type="ECO:0000256" key="2">
    <source>
        <dbReference type="ARBA" id="ARBA00022670"/>
    </source>
</evidence>
<reference evidence="7 8" key="1">
    <citation type="journal article" date="2023" name="Elife">
        <title>Identification of key yeast species and microbe-microbe interactions impacting larval growth of Drosophila in the wild.</title>
        <authorList>
            <person name="Mure A."/>
            <person name="Sugiura Y."/>
            <person name="Maeda R."/>
            <person name="Honda K."/>
            <person name="Sakurai N."/>
            <person name="Takahashi Y."/>
            <person name="Watada M."/>
            <person name="Katoh T."/>
            <person name="Gotoh A."/>
            <person name="Gotoh Y."/>
            <person name="Taniguchi I."/>
            <person name="Nakamura K."/>
            <person name="Hayashi T."/>
            <person name="Katayama T."/>
            <person name="Uemura T."/>
            <person name="Hattori Y."/>
        </authorList>
    </citation>
    <scope>NUCLEOTIDE SEQUENCE [LARGE SCALE GENOMIC DNA]</scope>
    <source>
        <strain evidence="7 8">PK-24</strain>
    </source>
</reference>
<dbReference type="PANTHER" id="PTHR46468:SF1">
    <property type="entry name" value="SENTRIN-SPECIFIC PROTEASE 8"/>
    <property type="match status" value="1"/>
</dbReference>
<dbReference type="PROSITE" id="PS50600">
    <property type="entry name" value="ULP_PROTEASE"/>
    <property type="match status" value="1"/>
</dbReference>
<evidence type="ECO:0000256" key="5">
    <source>
        <dbReference type="SAM" id="MobiDB-lite"/>
    </source>
</evidence>
<evidence type="ECO:0000313" key="8">
    <source>
        <dbReference type="Proteomes" id="UP001378960"/>
    </source>
</evidence>
<dbReference type="InterPro" id="IPR038765">
    <property type="entry name" value="Papain-like_cys_pep_sf"/>
</dbReference>
<dbReference type="GO" id="GO:0006508">
    <property type="term" value="P:proteolysis"/>
    <property type="evidence" value="ECO:0007669"/>
    <property type="project" value="UniProtKB-KW"/>
</dbReference>
<dbReference type="AlphaFoldDB" id="A0AAV5RAH2"/>
<keyword evidence="4" id="KW-0788">Thiol protease</keyword>
<organism evidence="7 8">
    <name type="scientific">Pichia kluyveri</name>
    <name type="common">Yeast</name>
    <dbReference type="NCBI Taxonomy" id="36015"/>
    <lineage>
        <taxon>Eukaryota</taxon>
        <taxon>Fungi</taxon>
        <taxon>Dikarya</taxon>
        <taxon>Ascomycota</taxon>
        <taxon>Saccharomycotina</taxon>
        <taxon>Pichiomycetes</taxon>
        <taxon>Pichiales</taxon>
        <taxon>Pichiaceae</taxon>
        <taxon>Pichia</taxon>
    </lineage>
</organism>
<accession>A0AAV5RAH2</accession>
<evidence type="ECO:0000256" key="3">
    <source>
        <dbReference type="ARBA" id="ARBA00022801"/>
    </source>
</evidence>
<dbReference type="SUPFAM" id="SSF54001">
    <property type="entry name" value="Cysteine proteinases"/>
    <property type="match status" value="1"/>
</dbReference>
<feature type="compositionally biased region" description="Basic residues" evidence="5">
    <location>
        <begin position="40"/>
        <end position="49"/>
    </location>
</feature>
<dbReference type="GO" id="GO:0000338">
    <property type="term" value="P:protein deneddylation"/>
    <property type="evidence" value="ECO:0007669"/>
    <property type="project" value="TreeGrafter"/>
</dbReference>
<protein>
    <recommendedName>
        <fullName evidence="6">Ubiquitin-like protease family profile domain-containing protein</fullName>
    </recommendedName>
</protein>
<dbReference type="Proteomes" id="UP001378960">
    <property type="component" value="Unassembled WGS sequence"/>
</dbReference>
<feature type="compositionally biased region" description="Basic and acidic residues" evidence="5">
    <location>
        <begin position="139"/>
        <end position="163"/>
    </location>
</feature>
<dbReference type="InterPro" id="IPR003653">
    <property type="entry name" value="Peptidase_C48_C"/>
</dbReference>
<comment type="caution">
    <text evidence="7">The sequence shown here is derived from an EMBL/GenBank/DDBJ whole genome shotgun (WGS) entry which is preliminary data.</text>
</comment>
<feature type="region of interest" description="Disordered" evidence="5">
    <location>
        <begin position="118"/>
        <end position="194"/>
    </location>
</feature>